<feature type="compositionally biased region" description="Low complexity" evidence="1">
    <location>
        <begin position="163"/>
        <end position="177"/>
    </location>
</feature>
<dbReference type="PANTHER" id="PTHR34660:SF7">
    <property type="entry name" value="DNA LIGASE-LIKE PROTEIN"/>
    <property type="match status" value="1"/>
</dbReference>
<comment type="caution">
    <text evidence="2">The sequence shown here is derived from an EMBL/GenBank/DDBJ whole genome shotgun (WGS) entry which is preliminary data.</text>
</comment>
<name>A0AAP0GSD4_9ASTR</name>
<reference evidence="2 3" key="1">
    <citation type="submission" date="2024-04" db="EMBL/GenBank/DDBJ databases">
        <title>The reference genome of an endangered Asteraceae, Deinandra increscens subsp. villosa, native to the Central Coast of California.</title>
        <authorList>
            <person name="Guilliams M."/>
            <person name="Hasenstab-Lehman K."/>
            <person name="Meyer R."/>
            <person name="Mcevoy S."/>
        </authorList>
    </citation>
    <scope>NUCLEOTIDE SEQUENCE [LARGE SCALE GENOMIC DNA]</scope>
    <source>
        <tissue evidence="2">Leaf</tissue>
    </source>
</reference>
<feature type="compositionally biased region" description="Polar residues" evidence="1">
    <location>
        <begin position="305"/>
        <end position="315"/>
    </location>
</feature>
<feature type="compositionally biased region" description="Basic residues" evidence="1">
    <location>
        <begin position="146"/>
        <end position="160"/>
    </location>
</feature>
<feature type="compositionally biased region" description="Polar residues" evidence="1">
    <location>
        <begin position="117"/>
        <end position="127"/>
    </location>
</feature>
<evidence type="ECO:0000313" key="2">
    <source>
        <dbReference type="EMBL" id="KAK9059896.1"/>
    </source>
</evidence>
<organism evidence="2 3">
    <name type="scientific">Deinandra increscens subsp. villosa</name>
    <dbReference type="NCBI Taxonomy" id="3103831"/>
    <lineage>
        <taxon>Eukaryota</taxon>
        <taxon>Viridiplantae</taxon>
        <taxon>Streptophyta</taxon>
        <taxon>Embryophyta</taxon>
        <taxon>Tracheophyta</taxon>
        <taxon>Spermatophyta</taxon>
        <taxon>Magnoliopsida</taxon>
        <taxon>eudicotyledons</taxon>
        <taxon>Gunneridae</taxon>
        <taxon>Pentapetalae</taxon>
        <taxon>asterids</taxon>
        <taxon>campanulids</taxon>
        <taxon>Asterales</taxon>
        <taxon>Asteraceae</taxon>
        <taxon>Asteroideae</taxon>
        <taxon>Heliantheae alliance</taxon>
        <taxon>Madieae</taxon>
        <taxon>Madiinae</taxon>
        <taxon>Deinandra</taxon>
    </lineage>
</organism>
<dbReference type="AlphaFoldDB" id="A0AAP0GSD4"/>
<evidence type="ECO:0000313" key="3">
    <source>
        <dbReference type="Proteomes" id="UP001408789"/>
    </source>
</evidence>
<feature type="region of interest" description="Disordered" evidence="1">
    <location>
        <begin position="104"/>
        <end position="184"/>
    </location>
</feature>
<proteinExistence type="predicted"/>
<feature type="region of interest" description="Disordered" evidence="1">
    <location>
        <begin position="207"/>
        <end position="355"/>
    </location>
</feature>
<feature type="compositionally biased region" description="Basic and acidic residues" evidence="1">
    <location>
        <begin position="321"/>
        <end position="330"/>
    </location>
</feature>
<keyword evidence="3" id="KW-1185">Reference proteome</keyword>
<evidence type="ECO:0000256" key="1">
    <source>
        <dbReference type="SAM" id="MobiDB-lite"/>
    </source>
</evidence>
<feature type="compositionally biased region" description="Basic and acidic residues" evidence="1">
    <location>
        <begin position="338"/>
        <end position="354"/>
    </location>
</feature>
<sequence>MSRCFPYPPPGYCRSGATYEALIESIKLQKVTDKTKAELKKEKKAKKEKKEKRHKEKRNREDGIKSQKNTNGDSCKVLQKTTDCIEAQIKKTKAVAEVFEKSDLTEEHGQSIGLHQPSYSSDSTQNSNKRKRDDVHSFTDGSTVHGKGKPIKILLLKKHKGSDSNNFSADASSIARPSAPPSNLDRSVISSIRNNGVPVTTVGETRIQKKSNPGDPNMRHIGRIQSSASSVKPIHSSGLKKGDAEVLHSLRPHQPISSFGRQTYPPIHSENEFPSSSGASRHVGEQKLHSGRQQQLAPSHHVTPNPISNKTSISSVVGKRSNHEIADSGKDGLPSIKKQKEDPQKVRPTRTEKKMLKKHAKYEKLVGNWFPPVSQAQVPGDEDWLSGSKTSSSSVSMGEVETCRQLVAPWQPCARFLAEAGIHAMPYTVPF</sequence>
<dbReference type="Proteomes" id="UP001408789">
    <property type="component" value="Unassembled WGS sequence"/>
</dbReference>
<gene>
    <name evidence="2" type="ORF">SSX86_020600</name>
</gene>
<feature type="compositionally biased region" description="Basic residues" evidence="1">
    <location>
        <begin position="42"/>
        <end position="57"/>
    </location>
</feature>
<accession>A0AAP0GSD4</accession>
<dbReference type="EMBL" id="JBCNJP010000020">
    <property type="protein sequence ID" value="KAK9059896.1"/>
    <property type="molecule type" value="Genomic_DNA"/>
</dbReference>
<dbReference type="PANTHER" id="PTHR34660">
    <property type="entry name" value="MYB-LIKE PROTEIN X"/>
    <property type="match status" value="1"/>
</dbReference>
<protein>
    <submittedName>
        <fullName evidence="2">Uncharacterized protein</fullName>
    </submittedName>
</protein>
<feature type="region of interest" description="Disordered" evidence="1">
    <location>
        <begin position="33"/>
        <end position="74"/>
    </location>
</feature>